<dbReference type="InterPro" id="IPR019734">
    <property type="entry name" value="TPR_rpt"/>
</dbReference>
<dbReference type="EMBL" id="FOMX01000002">
    <property type="protein sequence ID" value="SFD45832.1"/>
    <property type="molecule type" value="Genomic_DNA"/>
</dbReference>
<feature type="region of interest" description="Disordered" evidence="2">
    <location>
        <begin position="331"/>
        <end position="436"/>
    </location>
</feature>
<feature type="compositionally biased region" description="Low complexity" evidence="2">
    <location>
        <begin position="413"/>
        <end position="425"/>
    </location>
</feature>
<reference evidence="4" key="1">
    <citation type="submission" date="2016-10" db="EMBL/GenBank/DDBJ databases">
        <authorList>
            <person name="Varghese N."/>
            <person name="Submissions S."/>
        </authorList>
    </citation>
    <scope>NUCLEOTIDE SEQUENCE [LARGE SCALE GENOMIC DNA]</scope>
    <source>
        <strain evidence="4">ATCC 25963</strain>
    </source>
</reference>
<keyword evidence="1" id="KW-0802">TPR repeat</keyword>
<proteinExistence type="predicted"/>
<dbReference type="Gene3D" id="1.25.40.10">
    <property type="entry name" value="Tetratricopeptide repeat domain"/>
    <property type="match status" value="1"/>
</dbReference>
<dbReference type="Proteomes" id="UP000199400">
    <property type="component" value="Unassembled WGS sequence"/>
</dbReference>
<gene>
    <name evidence="3" type="ORF">SAMN02745121_00034</name>
</gene>
<protein>
    <submittedName>
        <fullName evidence="3">Tetratricopeptide repeat-containing protein</fullName>
    </submittedName>
</protein>
<name>A0A1I1SHM5_9BACT</name>
<feature type="compositionally biased region" description="Gly residues" evidence="2">
    <location>
        <begin position="384"/>
        <end position="399"/>
    </location>
</feature>
<dbReference type="InterPro" id="IPR011990">
    <property type="entry name" value="TPR-like_helical_dom_sf"/>
</dbReference>
<evidence type="ECO:0000313" key="3">
    <source>
        <dbReference type="EMBL" id="SFD45832.1"/>
    </source>
</evidence>
<dbReference type="SUPFAM" id="SSF48452">
    <property type="entry name" value="TPR-like"/>
    <property type="match status" value="1"/>
</dbReference>
<dbReference type="AlphaFoldDB" id="A0A1I1SHM5"/>
<dbReference type="Pfam" id="PF14559">
    <property type="entry name" value="TPR_19"/>
    <property type="match status" value="1"/>
</dbReference>
<evidence type="ECO:0000313" key="4">
    <source>
        <dbReference type="Proteomes" id="UP000199400"/>
    </source>
</evidence>
<evidence type="ECO:0000256" key="1">
    <source>
        <dbReference type="PROSITE-ProRule" id="PRU00339"/>
    </source>
</evidence>
<dbReference type="STRING" id="54.SAMN02745121_00034"/>
<organism evidence="3 4">
    <name type="scientific">Nannocystis exedens</name>
    <dbReference type="NCBI Taxonomy" id="54"/>
    <lineage>
        <taxon>Bacteria</taxon>
        <taxon>Pseudomonadati</taxon>
        <taxon>Myxococcota</taxon>
        <taxon>Polyangia</taxon>
        <taxon>Nannocystales</taxon>
        <taxon>Nannocystaceae</taxon>
        <taxon>Nannocystis</taxon>
    </lineage>
</organism>
<evidence type="ECO:0000256" key="2">
    <source>
        <dbReference type="SAM" id="MobiDB-lite"/>
    </source>
</evidence>
<keyword evidence="4" id="KW-1185">Reference proteome</keyword>
<feature type="repeat" description="TPR" evidence="1">
    <location>
        <begin position="132"/>
        <end position="165"/>
    </location>
</feature>
<dbReference type="PROSITE" id="PS50005">
    <property type="entry name" value="TPR"/>
    <property type="match status" value="1"/>
</dbReference>
<feature type="region of interest" description="Disordered" evidence="2">
    <location>
        <begin position="57"/>
        <end position="84"/>
    </location>
</feature>
<sequence>MRGRVFKGRDLWHLSGVQQRTRAREPSRRGRCPVAMRTVSAWWCAAVLLGLTACGEGQPPAPPPKPRAEAKAAPEAKAGPTDESRAELYLQAKERLAALLPEDKDGPRRIVGELGPGLREIADNAGDAPLRANASLLLGTLHERAGDRRTAISFYRQTLALLPNEIEPRRVLALALAADGQFEAAIPEQEAVVKDDPDDLEAWLLLGEVNVKAGRAEGATEAYAAYEMRRRGLIDGLTLQNKDGTYVMPVDQRAACARALIPARDNGTALALLYALQREPDPVVRQALAEAMGSQRLAGYKAALTDAAAKEAHPEAKAAMLWAVQEIERDPLESRPGPAPVEGAPAGDGAPGAGAKGQDAKDIAQGAGAKGQDLKDRAEETGAAGAGTPGAGAGAGSAGAGASQGTPGGAGAPGASDGKPAGAKAEQGAGAPATKR</sequence>
<accession>A0A1I1SHM5</accession>
<feature type="compositionally biased region" description="Basic and acidic residues" evidence="2">
    <location>
        <begin position="66"/>
        <end position="84"/>
    </location>
</feature>